<feature type="transmembrane region" description="Helical" evidence="8">
    <location>
        <begin position="452"/>
        <end position="478"/>
    </location>
</feature>
<evidence type="ECO:0000256" key="4">
    <source>
        <dbReference type="ARBA" id="ARBA00022692"/>
    </source>
</evidence>
<dbReference type="Pfam" id="PF07690">
    <property type="entry name" value="MFS_1"/>
    <property type="match status" value="1"/>
</dbReference>
<feature type="transmembrane region" description="Helical" evidence="8">
    <location>
        <begin position="409"/>
        <end position="440"/>
    </location>
</feature>
<protein>
    <recommendedName>
        <fullName evidence="11">Protein FMP42</fullName>
    </recommendedName>
</protein>
<feature type="transmembrane region" description="Helical" evidence="8">
    <location>
        <begin position="108"/>
        <end position="127"/>
    </location>
</feature>
<dbReference type="EMBL" id="OZ022411">
    <property type="protein sequence ID" value="CAK9441673.1"/>
    <property type="molecule type" value="Genomic_DNA"/>
</dbReference>
<evidence type="ECO:0000256" key="1">
    <source>
        <dbReference type="ARBA" id="ARBA00004141"/>
    </source>
</evidence>
<dbReference type="PANTHER" id="PTHR20772">
    <property type="entry name" value="PROTEIN FMP42"/>
    <property type="match status" value="1"/>
</dbReference>
<evidence type="ECO:0000256" key="5">
    <source>
        <dbReference type="ARBA" id="ARBA00022989"/>
    </source>
</evidence>
<dbReference type="InterPro" id="IPR036259">
    <property type="entry name" value="MFS_trans_sf"/>
</dbReference>
<gene>
    <name evidence="9" type="ORF">LODBEIA_P55410</name>
</gene>
<reference evidence="9 10" key="1">
    <citation type="submission" date="2024-03" db="EMBL/GenBank/DDBJ databases">
        <authorList>
            <person name="Brejova B."/>
        </authorList>
    </citation>
    <scope>NUCLEOTIDE SEQUENCE [LARGE SCALE GENOMIC DNA]</scope>
    <source>
        <strain evidence="9 10">CBS 14171</strain>
    </source>
</reference>
<evidence type="ECO:0000256" key="6">
    <source>
        <dbReference type="ARBA" id="ARBA00023136"/>
    </source>
</evidence>
<sequence>MLAKDSSSGKRLAQVICAITWVLLSGGAVFGFAALKPVLVYSGVYEWECDYESNNIDNNDIGKFAEGGLATCTKQDLKLNLLFTVAAALTNICAFPVGRILDVYGPKVCGLLGAFFLYLACFTFIYAESLVSWGQWIDPYLFGYCFMALGGPFAFISSFQLSNAFPERSGTILALLTGAFDASSAVFLFYRWGYDYFEGFFSLKSFFSVYLVVPIFITVVQFTLMPNESYHTDPNSTTLCNDDSETAGHVNHPSHAGTEIGTETEGETENSPLLSAGEGLAAEEEMHSQRGIRRSDSVGDALKQPYVNEGEEYLAEHSGGVFGILHWYSAQYQIGTWWFILICAFSTTQMLRLNYFVSTIASQYQYIFNSREKAEALNKFFDLALPLAGAITVPFIGTLLDTCSTVSVLYLLLAISLTFGVLGFFANYALAVTGVCLFVSYRPFFYTVISDVCAKVFGFETFGTVYGLLMCICGVLNAGQGVLDKLTHTTFKMNPYPVNISLVVVTAVVGGVTVRYVKTQAEEHKRKKLTSNPSGNR</sequence>
<proteinExistence type="inferred from homology"/>
<dbReference type="InterPro" id="IPR052599">
    <property type="entry name" value="SLC43A_AATransporter"/>
</dbReference>
<feature type="transmembrane region" description="Helical" evidence="8">
    <location>
        <begin position="205"/>
        <end position="224"/>
    </location>
</feature>
<evidence type="ECO:0000256" key="8">
    <source>
        <dbReference type="SAM" id="Phobius"/>
    </source>
</evidence>
<evidence type="ECO:0008006" key="11">
    <source>
        <dbReference type="Google" id="ProtNLM"/>
    </source>
</evidence>
<name>A0ABP0ZV69_9ASCO</name>
<keyword evidence="5 8" id="KW-1133">Transmembrane helix</keyword>
<feature type="region of interest" description="Disordered" evidence="7">
    <location>
        <begin position="234"/>
        <end position="273"/>
    </location>
</feature>
<feature type="transmembrane region" description="Helical" evidence="8">
    <location>
        <begin position="380"/>
        <end position="397"/>
    </location>
</feature>
<dbReference type="GeneID" id="92210737"/>
<feature type="transmembrane region" description="Helical" evidence="8">
    <location>
        <begin position="81"/>
        <end position="101"/>
    </location>
</feature>
<comment type="subcellular location">
    <subcellularLocation>
        <location evidence="1">Membrane</location>
        <topology evidence="1">Multi-pass membrane protein</topology>
    </subcellularLocation>
</comment>
<evidence type="ECO:0000313" key="9">
    <source>
        <dbReference type="EMBL" id="CAK9441673.1"/>
    </source>
</evidence>
<keyword evidence="4 8" id="KW-0812">Transmembrane</keyword>
<feature type="transmembrane region" description="Helical" evidence="8">
    <location>
        <begin position="171"/>
        <end position="193"/>
    </location>
</feature>
<keyword evidence="3" id="KW-0813">Transport</keyword>
<accession>A0ABP0ZV69</accession>
<dbReference type="InterPro" id="IPR011701">
    <property type="entry name" value="MFS"/>
</dbReference>
<dbReference type="SUPFAM" id="SSF103473">
    <property type="entry name" value="MFS general substrate transporter"/>
    <property type="match status" value="1"/>
</dbReference>
<comment type="similarity">
    <text evidence="2">Belongs to the SLC43A transporter (TC 2.A.1.44) family.</text>
</comment>
<evidence type="ECO:0000256" key="3">
    <source>
        <dbReference type="ARBA" id="ARBA00022448"/>
    </source>
</evidence>
<dbReference type="PANTHER" id="PTHR20772:SF2">
    <property type="entry name" value="PROTEIN FMP42"/>
    <property type="match status" value="1"/>
</dbReference>
<feature type="transmembrane region" description="Helical" evidence="8">
    <location>
        <begin position="139"/>
        <end position="159"/>
    </location>
</feature>
<evidence type="ECO:0000313" key="10">
    <source>
        <dbReference type="Proteomes" id="UP001497383"/>
    </source>
</evidence>
<organism evidence="9 10">
    <name type="scientific">Lodderomyces beijingensis</name>
    <dbReference type="NCBI Taxonomy" id="1775926"/>
    <lineage>
        <taxon>Eukaryota</taxon>
        <taxon>Fungi</taxon>
        <taxon>Dikarya</taxon>
        <taxon>Ascomycota</taxon>
        <taxon>Saccharomycotina</taxon>
        <taxon>Pichiomycetes</taxon>
        <taxon>Debaryomycetaceae</taxon>
        <taxon>Candida/Lodderomyces clade</taxon>
        <taxon>Lodderomyces</taxon>
    </lineage>
</organism>
<feature type="transmembrane region" description="Helical" evidence="8">
    <location>
        <begin position="498"/>
        <end position="517"/>
    </location>
</feature>
<keyword evidence="10" id="KW-1185">Reference proteome</keyword>
<evidence type="ECO:0000256" key="7">
    <source>
        <dbReference type="SAM" id="MobiDB-lite"/>
    </source>
</evidence>
<dbReference type="Gene3D" id="1.20.1250.20">
    <property type="entry name" value="MFS general substrate transporter like domains"/>
    <property type="match status" value="1"/>
</dbReference>
<keyword evidence="6 8" id="KW-0472">Membrane</keyword>
<feature type="transmembrane region" description="Helical" evidence="8">
    <location>
        <begin position="12"/>
        <end position="35"/>
    </location>
</feature>
<evidence type="ECO:0000256" key="2">
    <source>
        <dbReference type="ARBA" id="ARBA00006595"/>
    </source>
</evidence>
<dbReference type="Proteomes" id="UP001497383">
    <property type="component" value="Chromosome 7"/>
</dbReference>
<dbReference type="RefSeq" id="XP_066832479.1">
    <property type="nucleotide sequence ID" value="XM_066975885.1"/>
</dbReference>